<keyword evidence="3" id="KW-1185">Reference proteome</keyword>
<comment type="caution">
    <text evidence="2">The sequence shown here is derived from an EMBL/GenBank/DDBJ whole genome shotgun (WGS) entry which is preliminary data.</text>
</comment>
<name>A0ABR5ZNF8_9PROT</name>
<evidence type="ECO:0000259" key="1">
    <source>
        <dbReference type="Pfam" id="PF13467"/>
    </source>
</evidence>
<dbReference type="EMBL" id="NWUS01000002">
    <property type="protein sequence ID" value="MBA5725833.1"/>
    <property type="molecule type" value="Genomic_DNA"/>
</dbReference>
<dbReference type="Gene3D" id="1.10.3990.20">
    <property type="entry name" value="protein bp1543"/>
    <property type="match status" value="1"/>
</dbReference>
<organism evidence="2 3">
    <name type="scientific">Bombella favorum</name>
    <dbReference type="NCBI Taxonomy" id="2039164"/>
    <lineage>
        <taxon>Bacteria</taxon>
        <taxon>Pseudomonadati</taxon>
        <taxon>Pseudomonadota</taxon>
        <taxon>Alphaproteobacteria</taxon>
        <taxon>Acetobacterales</taxon>
        <taxon>Acetobacteraceae</taxon>
        <taxon>Bombella</taxon>
    </lineage>
</organism>
<sequence length="95" mass="10628">MNENSPPPQLQKRSLSLYGHRTSIALEPEFWQVVESMARSQNLALAAFIARLDRHRPPEQTLASLLRLTALRFALRQPPTSAKGHDIPVPPLPSP</sequence>
<dbReference type="RefSeq" id="WP_182081940.1">
    <property type="nucleotide sequence ID" value="NZ_NWUS01000002.1"/>
</dbReference>
<feature type="domain" description="Ribbon-helix-helix" evidence="1">
    <location>
        <begin position="11"/>
        <end position="72"/>
    </location>
</feature>
<dbReference type="InterPro" id="IPR038268">
    <property type="entry name" value="RHH_sf"/>
</dbReference>
<reference evidence="2 3" key="1">
    <citation type="submission" date="2017-09" db="EMBL/GenBank/DDBJ databases">
        <authorList>
            <person name="Jakob F."/>
        </authorList>
    </citation>
    <scope>NUCLEOTIDE SEQUENCE [LARGE SCALE GENOMIC DNA]</scope>
    <source>
        <strain evidence="2 3">TMW 2.1880</strain>
    </source>
</reference>
<dbReference type="Proteomes" id="UP001516390">
    <property type="component" value="Unassembled WGS sequence"/>
</dbReference>
<proteinExistence type="predicted"/>
<dbReference type="Pfam" id="PF13467">
    <property type="entry name" value="RHH_4"/>
    <property type="match status" value="1"/>
</dbReference>
<dbReference type="InterPro" id="IPR027373">
    <property type="entry name" value="RHH_dom"/>
</dbReference>
<protein>
    <submittedName>
        <fullName evidence="2">Aryl-sulfate sulfotransferase</fullName>
    </submittedName>
</protein>
<gene>
    <name evidence="2" type="ORF">CPA57_06025</name>
</gene>
<evidence type="ECO:0000313" key="3">
    <source>
        <dbReference type="Proteomes" id="UP001516390"/>
    </source>
</evidence>
<accession>A0ABR5ZNF8</accession>
<evidence type="ECO:0000313" key="2">
    <source>
        <dbReference type="EMBL" id="MBA5725833.1"/>
    </source>
</evidence>